<sequence length="1269" mass="140951">MSHIPTTSESDANGRLPGNGRAPAKPSELSALQSQLGIGVRSAMAVEQSVLDDAHRRMQELDDEDDRRKLAKVKKSIETLYEKLSVLEARIDEAPTSQRSTLRRQMRSLTDSLPAMLEEEEAIKARIAARSNASAAQPSALGPDFGSTTSSSHQPNATTSFLLTESQVRPHIRDRDQLIRQGLITPFASEAEIQRAATGRGNNVSTLKRDFVDFSDDEDADGDLDIEGSVSPRPRRSSVDKGKRRLVTRVQRDSASVGEPGETRQARARKRVRSSMDSDEEGQVDDDLSDSEGRSENESDFDPDAVASDGDDDDGDAFMVDDDDDSDGDYNKHDPGSAASTTRSRRGSHASRHVKSSSKDRRRRNDKHESSIASPLGTSYSATVDDGLESHYRKRIRRWAIHHYRERTKCKLDDVPDNLDPQAEMFEPGSVPDLEIAKGFSVPGSIHPHLFEYQITCLKWLWELHTTKVGGVLADEMGLGKTTQTVAFIASLVYSQLLRPGKPVLVVCPATVMAQWVKEFHRCKVQAAQEIEQPSRMDDDDSGNDDDFALPENLNDEEDEKGLDAAYDEKKVKLRKSPPWVKDLLGRVIRNGHVAVTTYGGLRGYAKDLLEVDWGYVVLDEGHKIRSPDIEITLLCKQLKTPHRIILSGTPIQNNLAELWSIFDFVYPGRLGTLPVFQTEFSVPINIGGYANASTIQVQTAYRCACVLRDLIQPYMLRRLKADVAQDLPSKSEQVLFCKLTDTQRRLYKEFIDSNDIQRILDGKLNSLFGIDALRKICNHPHLWSRNLSTSVDLSGKLVVVRELLRLWKAGNHKVLVFCQTRQMLDIVEGMVNDLVPPHGWATPVKQRPSRVDEFNNDPDVFVFLLTTKVGGFGVNLTGADRIIIFDPDWNPATDAQARERAWRLGQTRHVTIYRLMTTGTIEEKIYHRQIFKQHLSSKVLTDPKQRRYFKLHDLRDLFTLGDDDNPSEETANLIAETLSNRKEKQDDDLVEELEGVSRLEKFVPANDDVLLDSTAAPGASTQASSSSSDRTSNQPNSGPANEDRILSSLLGSASVQTAIQHDAVMETARPELIIVQREAQRIAEEAIAKLRASQQARQNLPVSVPTWTGRSGGLQGRTFGSAASSRAHGGIDSSAGKAIGGREGGYWRIEVVWAIHHRAASGHDVPARAAAASSPSSRSSSPQVSSGALGTVSTSLSDMPPEELAVHIRDFLARQSNTATTAEIVRQFRLRLTSDNVATFRELLKGIAFFDKRESGGWWTLRNEFRDE</sequence>
<feature type="domain" description="Helicase C-terminal" evidence="14">
    <location>
        <begin position="800"/>
        <end position="956"/>
    </location>
</feature>
<dbReference type="PROSITE" id="PS51192">
    <property type="entry name" value="HELICASE_ATP_BIND_1"/>
    <property type="match status" value="1"/>
</dbReference>
<feature type="region of interest" description="Disordered" evidence="12">
    <location>
        <begin position="1"/>
        <end position="30"/>
    </location>
</feature>
<keyword evidence="9" id="KW-0234">DNA repair</keyword>
<keyword evidence="11" id="KW-0175">Coiled coil</keyword>
<evidence type="ECO:0000256" key="3">
    <source>
        <dbReference type="ARBA" id="ARBA00022741"/>
    </source>
</evidence>
<keyword evidence="5" id="KW-0378">Hydrolase</keyword>
<dbReference type="GO" id="GO:0005634">
    <property type="term" value="C:nucleus"/>
    <property type="evidence" value="ECO:0007669"/>
    <property type="project" value="TreeGrafter"/>
</dbReference>
<dbReference type="STRING" id="765915.A0A1Y2HY56"/>
<gene>
    <name evidence="15" type="ORF">BCR44DRAFT_1510293</name>
</gene>
<dbReference type="GO" id="GO:0016787">
    <property type="term" value="F:hydrolase activity"/>
    <property type="evidence" value="ECO:0007669"/>
    <property type="project" value="UniProtKB-KW"/>
</dbReference>
<feature type="region of interest" description="Disordered" evidence="12">
    <location>
        <begin position="134"/>
        <end position="156"/>
    </location>
</feature>
<dbReference type="PANTHER" id="PTHR45629">
    <property type="entry name" value="SNF2/RAD54 FAMILY MEMBER"/>
    <property type="match status" value="1"/>
</dbReference>
<name>A0A1Y2HY56_9FUNG</name>
<dbReference type="InterPro" id="IPR001650">
    <property type="entry name" value="Helicase_C-like"/>
</dbReference>
<dbReference type="InterPro" id="IPR050496">
    <property type="entry name" value="SNF2_RAD54_helicase_repair"/>
</dbReference>
<dbReference type="Gene3D" id="3.40.50.10810">
    <property type="entry name" value="Tandem AAA-ATPase domain"/>
    <property type="match status" value="1"/>
</dbReference>
<dbReference type="PROSITE" id="PS51194">
    <property type="entry name" value="HELICASE_CTER"/>
    <property type="match status" value="1"/>
</dbReference>
<evidence type="ECO:0000259" key="13">
    <source>
        <dbReference type="PROSITE" id="PS51192"/>
    </source>
</evidence>
<dbReference type="AlphaFoldDB" id="A0A1Y2HY56"/>
<evidence type="ECO:0000313" key="15">
    <source>
        <dbReference type="EMBL" id="ORZ39557.1"/>
    </source>
</evidence>
<feature type="region of interest" description="Disordered" evidence="12">
    <location>
        <begin position="214"/>
        <end position="383"/>
    </location>
</feature>
<feature type="compositionally biased region" description="Acidic residues" evidence="12">
    <location>
        <begin position="214"/>
        <end position="226"/>
    </location>
</feature>
<dbReference type="Pfam" id="PF00176">
    <property type="entry name" value="SNF2-rel_dom"/>
    <property type="match status" value="1"/>
</dbReference>
<dbReference type="InterPro" id="IPR014001">
    <property type="entry name" value="Helicase_ATP-bd"/>
</dbReference>
<evidence type="ECO:0000256" key="1">
    <source>
        <dbReference type="ARBA" id="ARBA00004123"/>
    </source>
</evidence>
<dbReference type="CDD" id="cd18793">
    <property type="entry name" value="SF2_C_SNF"/>
    <property type="match status" value="1"/>
</dbReference>
<feature type="compositionally biased region" description="Acidic residues" evidence="12">
    <location>
        <begin position="298"/>
        <end position="328"/>
    </location>
</feature>
<keyword evidence="4" id="KW-0227">DNA damage</keyword>
<feature type="compositionally biased region" description="Low complexity" evidence="12">
    <location>
        <begin position="1168"/>
        <end position="1187"/>
    </location>
</feature>
<accession>A0A1Y2HY56</accession>
<keyword evidence="10" id="KW-0539">Nucleus</keyword>
<dbReference type="InterPro" id="IPR049730">
    <property type="entry name" value="SNF2/RAD54-like_C"/>
</dbReference>
<dbReference type="CDD" id="cd22254">
    <property type="entry name" value="CSB_WHD"/>
    <property type="match status" value="1"/>
</dbReference>
<reference evidence="15 16" key="1">
    <citation type="submission" date="2016-07" db="EMBL/GenBank/DDBJ databases">
        <title>Pervasive Adenine N6-methylation of Active Genes in Fungi.</title>
        <authorList>
            <consortium name="DOE Joint Genome Institute"/>
            <person name="Mondo S.J."/>
            <person name="Dannebaum R.O."/>
            <person name="Kuo R.C."/>
            <person name="Labutti K."/>
            <person name="Haridas S."/>
            <person name="Kuo A."/>
            <person name="Salamov A."/>
            <person name="Ahrendt S.R."/>
            <person name="Lipzen A."/>
            <person name="Sullivan W."/>
            <person name="Andreopoulos W.B."/>
            <person name="Clum A."/>
            <person name="Lindquist E."/>
            <person name="Daum C."/>
            <person name="Ramamoorthy G.K."/>
            <person name="Gryganskyi A."/>
            <person name="Culley D."/>
            <person name="Magnuson J.K."/>
            <person name="James T.Y."/>
            <person name="O'Malley M.A."/>
            <person name="Stajich J.E."/>
            <person name="Spatafora J.W."/>
            <person name="Visel A."/>
            <person name="Grigoriev I.V."/>
        </authorList>
    </citation>
    <scope>NUCLEOTIDE SEQUENCE [LARGE SCALE GENOMIC DNA]</scope>
    <source>
        <strain evidence="15 16">PL171</strain>
    </source>
</reference>
<dbReference type="Pfam" id="PF25875">
    <property type="entry name" value="WHD_Rad26_CSB"/>
    <property type="match status" value="1"/>
</dbReference>
<dbReference type="PANTHER" id="PTHR45629:SF7">
    <property type="entry name" value="DNA EXCISION REPAIR PROTEIN ERCC-6-RELATED"/>
    <property type="match status" value="1"/>
</dbReference>
<evidence type="ECO:0000313" key="16">
    <source>
        <dbReference type="Proteomes" id="UP000193411"/>
    </source>
</evidence>
<comment type="similarity">
    <text evidence="2">Belongs to the SNF2/RAD54 helicase family.</text>
</comment>
<dbReference type="GO" id="GO:0005524">
    <property type="term" value="F:ATP binding"/>
    <property type="evidence" value="ECO:0007669"/>
    <property type="project" value="InterPro"/>
</dbReference>
<dbReference type="SMART" id="SM00490">
    <property type="entry name" value="HELICc"/>
    <property type="match status" value="1"/>
</dbReference>
<dbReference type="EMBL" id="MCFL01000005">
    <property type="protein sequence ID" value="ORZ39557.1"/>
    <property type="molecule type" value="Genomic_DNA"/>
</dbReference>
<feature type="compositionally biased region" description="Basic residues" evidence="12">
    <location>
        <begin position="343"/>
        <end position="365"/>
    </location>
</feature>
<feature type="region of interest" description="Disordered" evidence="12">
    <location>
        <begin position="531"/>
        <end position="561"/>
    </location>
</feature>
<evidence type="ECO:0000259" key="14">
    <source>
        <dbReference type="PROSITE" id="PS51194"/>
    </source>
</evidence>
<keyword evidence="8" id="KW-0238">DNA-binding</keyword>
<evidence type="ECO:0000256" key="10">
    <source>
        <dbReference type="ARBA" id="ARBA00023242"/>
    </source>
</evidence>
<feature type="compositionally biased region" description="Polar residues" evidence="12">
    <location>
        <begin position="1"/>
        <end position="11"/>
    </location>
</feature>
<evidence type="ECO:0000256" key="4">
    <source>
        <dbReference type="ARBA" id="ARBA00022763"/>
    </source>
</evidence>
<feature type="region of interest" description="Disordered" evidence="12">
    <location>
        <begin position="1013"/>
        <end position="1045"/>
    </location>
</feature>
<dbReference type="Pfam" id="PF00271">
    <property type="entry name" value="Helicase_C"/>
    <property type="match status" value="1"/>
</dbReference>
<feature type="compositionally biased region" description="Polar residues" evidence="12">
    <location>
        <begin position="371"/>
        <end position="382"/>
    </location>
</feature>
<feature type="domain" description="Helicase ATP-binding" evidence="13">
    <location>
        <begin position="462"/>
        <end position="669"/>
    </location>
</feature>
<comment type="caution">
    <text evidence="15">The sequence shown here is derived from an EMBL/GenBank/DDBJ whole genome shotgun (WGS) entry which is preliminary data.</text>
</comment>
<keyword evidence="16" id="KW-1185">Reference proteome</keyword>
<feature type="compositionally biased region" description="Acidic residues" evidence="12">
    <location>
        <begin position="538"/>
        <end position="561"/>
    </location>
</feature>
<dbReference type="SMART" id="SM00487">
    <property type="entry name" value="DEXDc"/>
    <property type="match status" value="1"/>
</dbReference>
<proteinExistence type="inferred from homology"/>
<dbReference type="InterPro" id="IPR038718">
    <property type="entry name" value="SNF2-like_sf"/>
</dbReference>
<comment type="subcellular location">
    <subcellularLocation>
        <location evidence="1">Nucleus</location>
    </subcellularLocation>
</comment>
<feature type="coiled-coil region" evidence="11">
    <location>
        <begin position="44"/>
        <end position="90"/>
    </location>
</feature>
<keyword evidence="7" id="KW-0067">ATP-binding</keyword>
<feature type="compositionally biased region" description="Low complexity" evidence="12">
    <location>
        <begin position="1014"/>
        <end position="1033"/>
    </location>
</feature>
<dbReference type="GO" id="GO:0006283">
    <property type="term" value="P:transcription-coupled nucleotide-excision repair"/>
    <property type="evidence" value="ECO:0007669"/>
    <property type="project" value="TreeGrafter"/>
</dbReference>
<dbReference type="InterPro" id="IPR058951">
    <property type="entry name" value="WHD_Rad26_CSB-like"/>
</dbReference>
<evidence type="ECO:0000256" key="11">
    <source>
        <dbReference type="SAM" id="Coils"/>
    </source>
</evidence>
<evidence type="ECO:0000256" key="7">
    <source>
        <dbReference type="ARBA" id="ARBA00022840"/>
    </source>
</evidence>
<evidence type="ECO:0000256" key="2">
    <source>
        <dbReference type="ARBA" id="ARBA00007025"/>
    </source>
</evidence>
<feature type="compositionally biased region" description="Acidic residues" evidence="12">
    <location>
        <begin position="277"/>
        <end position="290"/>
    </location>
</feature>
<dbReference type="OrthoDB" id="413460at2759"/>
<protein>
    <submittedName>
        <fullName evidence="15">SNF2 family N-terminal domain-domain-containing protein</fullName>
    </submittedName>
</protein>
<feature type="region of interest" description="Disordered" evidence="12">
    <location>
        <begin position="1167"/>
        <end position="1197"/>
    </location>
</feature>
<feature type="compositionally biased region" description="Polar residues" evidence="12">
    <location>
        <begin position="146"/>
        <end position="156"/>
    </location>
</feature>
<evidence type="ECO:0000256" key="12">
    <source>
        <dbReference type="SAM" id="MobiDB-lite"/>
    </source>
</evidence>
<dbReference type="Proteomes" id="UP000193411">
    <property type="component" value="Unassembled WGS sequence"/>
</dbReference>
<dbReference type="InterPro" id="IPR027417">
    <property type="entry name" value="P-loop_NTPase"/>
</dbReference>
<dbReference type="SUPFAM" id="SSF52540">
    <property type="entry name" value="P-loop containing nucleoside triphosphate hydrolases"/>
    <property type="match status" value="2"/>
</dbReference>
<keyword evidence="3" id="KW-0547">Nucleotide-binding</keyword>
<evidence type="ECO:0000256" key="8">
    <source>
        <dbReference type="ARBA" id="ARBA00023125"/>
    </source>
</evidence>
<evidence type="ECO:0000256" key="6">
    <source>
        <dbReference type="ARBA" id="ARBA00022806"/>
    </source>
</evidence>
<dbReference type="Gene3D" id="3.40.50.300">
    <property type="entry name" value="P-loop containing nucleotide triphosphate hydrolases"/>
    <property type="match status" value="1"/>
</dbReference>
<dbReference type="FunFam" id="3.40.50.10810:FF:000094">
    <property type="entry name" value="DNA excision repair protein ERCC-6"/>
    <property type="match status" value="1"/>
</dbReference>
<organism evidence="15 16">
    <name type="scientific">Catenaria anguillulae PL171</name>
    <dbReference type="NCBI Taxonomy" id="765915"/>
    <lineage>
        <taxon>Eukaryota</taxon>
        <taxon>Fungi</taxon>
        <taxon>Fungi incertae sedis</taxon>
        <taxon>Blastocladiomycota</taxon>
        <taxon>Blastocladiomycetes</taxon>
        <taxon>Blastocladiales</taxon>
        <taxon>Catenariaceae</taxon>
        <taxon>Catenaria</taxon>
    </lineage>
</organism>
<dbReference type="InterPro" id="IPR000330">
    <property type="entry name" value="SNF2_N"/>
</dbReference>
<evidence type="ECO:0000256" key="9">
    <source>
        <dbReference type="ARBA" id="ARBA00023204"/>
    </source>
</evidence>
<keyword evidence="6" id="KW-0347">Helicase</keyword>
<dbReference type="GO" id="GO:0008094">
    <property type="term" value="F:ATP-dependent activity, acting on DNA"/>
    <property type="evidence" value="ECO:0007669"/>
    <property type="project" value="TreeGrafter"/>
</dbReference>
<evidence type="ECO:0000256" key="5">
    <source>
        <dbReference type="ARBA" id="ARBA00022801"/>
    </source>
</evidence>